<evidence type="ECO:0000256" key="1">
    <source>
        <dbReference type="SAM" id="MobiDB-lite"/>
    </source>
</evidence>
<gene>
    <name evidence="2" type="ORF">GUJ93_ZPchr0001g29892</name>
</gene>
<feature type="compositionally biased region" description="Polar residues" evidence="1">
    <location>
        <begin position="18"/>
        <end position="28"/>
    </location>
</feature>
<sequence>MATKPVHAEPSYVGCRTAGQSPQNTESIPQMGAPARIRGLRRHPKGSRAGSPVRHQTKTLRRPKASKGVPEDSPAGGLMWDPSCFDGLQKTTTKPFVSLQNDKEYYIESHPSHYNDVFVSQGADSYYGCSEGLNVNPKGAKGEGFVGSFKRGPRANLRAAEDNINGRLHDGCVQGQDFITIDDVQHHGGDDKVASENAKGYSDGKHTVNDSESESSEDGCKEEGDDEGNDRDGSPVRSSLQDVPLSSEAKDMERLDQRVSFLHTFVPSRGALDGLLESYLLVYQDMTWNQLVVVVAEHHHRDMYYAAGEALVGNPRSTRDRILGY</sequence>
<name>A0A8J5R6M3_ZIZPA</name>
<feature type="region of interest" description="Disordered" evidence="1">
    <location>
        <begin position="189"/>
        <end position="245"/>
    </location>
</feature>
<comment type="caution">
    <text evidence="2">The sequence shown here is derived from an EMBL/GenBank/DDBJ whole genome shotgun (WGS) entry which is preliminary data.</text>
</comment>
<feature type="compositionally biased region" description="Basic residues" evidence="1">
    <location>
        <begin position="55"/>
        <end position="65"/>
    </location>
</feature>
<evidence type="ECO:0000313" key="2">
    <source>
        <dbReference type="EMBL" id="KAG8052490.1"/>
    </source>
</evidence>
<reference evidence="2" key="1">
    <citation type="journal article" date="2021" name="bioRxiv">
        <title>Whole Genome Assembly and Annotation of Northern Wild Rice, Zizania palustris L., Supports a Whole Genome Duplication in the Zizania Genus.</title>
        <authorList>
            <person name="Haas M."/>
            <person name="Kono T."/>
            <person name="Macchietto M."/>
            <person name="Millas R."/>
            <person name="McGilp L."/>
            <person name="Shao M."/>
            <person name="Duquette J."/>
            <person name="Hirsch C.N."/>
            <person name="Kimball J."/>
        </authorList>
    </citation>
    <scope>NUCLEOTIDE SEQUENCE</scope>
    <source>
        <tissue evidence="2">Fresh leaf tissue</tissue>
    </source>
</reference>
<organism evidence="2 3">
    <name type="scientific">Zizania palustris</name>
    <name type="common">Northern wild rice</name>
    <dbReference type="NCBI Taxonomy" id="103762"/>
    <lineage>
        <taxon>Eukaryota</taxon>
        <taxon>Viridiplantae</taxon>
        <taxon>Streptophyta</taxon>
        <taxon>Embryophyta</taxon>
        <taxon>Tracheophyta</taxon>
        <taxon>Spermatophyta</taxon>
        <taxon>Magnoliopsida</taxon>
        <taxon>Liliopsida</taxon>
        <taxon>Poales</taxon>
        <taxon>Poaceae</taxon>
        <taxon>BOP clade</taxon>
        <taxon>Oryzoideae</taxon>
        <taxon>Oryzeae</taxon>
        <taxon>Zizaniinae</taxon>
        <taxon>Zizania</taxon>
    </lineage>
</organism>
<evidence type="ECO:0000313" key="3">
    <source>
        <dbReference type="Proteomes" id="UP000729402"/>
    </source>
</evidence>
<feature type="region of interest" description="Disordered" evidence="1">
    <location>
        <begin position="1"/>
        <end position="76"/>
    </location>
</feature>
<dbReference type="Proteomes" id="UP000729402">
    <property type="component" value="Unassembled WGS sequence"/>
</dbReference>
<accession>A0A8J5R6M3</accession>
<reference evidence="2" key="2">
    <citation type="submission" date="2021-02" db="EMBL/GenBank/DDBJ databases">
        <authorList>
            <person name="Kimball J.A."/>
            <person name="Haas M.W."/>
            <person name="Macchietto M."/>
            <person name="Kono T."/>
            <person name="Duquette J."/>
            <person name="Shao M."/>
        </authorList>
    </citation>
    <scope>NUCLEOTIDE SEQUENCE</scope>
    <source>
        <tissue evidence="2">Fresh leaf tissue</tissue>
    </source>
</reference>
<dbReference type="AlphaFoldDB" id="A0A8J5R6M3"/>
<dbReference type="EMBL" id="JAAALK010000288">
    <property type="protein sequence ID" value="KAG8052490.1"/>
    <property type="molecule type" value="Genomic_DNA"/>
</dbReference>
<protein>
    <submittedName>
        <fullName evidence="2">Uncharacterized protein</fullName>
    </submittedName>
</protein>
<keyword evidence="3" id="KW-1185">Reference proteome</keyword>
<proteinExistence type="predicted"/>